<dbReference type="RefSeq" id="XP_019015265.1">
    <property type="nucleotide sequence ID" value="XM_019160123.1"/>
</dbReference>
<keyword evidence="1" id="KW-0238">DNA-binding</keyword>
<dbReference type="GO" id="GO:0005634">
    <property type="term" value="C:nucleus"/>
    <property type="evidence" value="ECO:0007669"/>
    <property type="project" value="UniProtKB-UniRule"/>
</dbReference>
<protein>
    <recommendedName>
        <fullName evidence="2">HMG box domain-containing protein</fullName>
    </recommendedName>
</protein>
<evidence type="ECO:0000256" key="1">
    <source>
        <dbReference type="PROSITE-ProRule" id="PRU00267"/>
    </source>
</evidence>
<proteinExistence type="predicted"/>
<feature type="domain" description="HMG box" evidence="2">
    <location>
        <begin position="55"/>
        <end position="126"/>
    </location>
</feature>
<dbReference type="Proteomes" id="UP000094455">
    <property type="component" value="Unassembled WGS sequence"/>
</dbReference>
<accession>A0A1E3NDF5</accession>
<evidence type="ECO:0000259" key="2">
    <source>
        <dbReference type="PROSITE" id="PS50118"/>
    </source>
</evidence>
<evidence type="ECO:0000313" key="3">
    <source>
        <dbReference type="EMBL" id="ODQ44152.1"/>
    </source>
</evidence>
<keyword evidence="4" id="KW-1185">Reference proteome</keyword>
<feature type="DNA-binding region" description="HMG box" evidence="1">
    <location>
        <begin position="55"/>
        <end position="126"/>
    </location>
</feature>
<sequence>MYTFMIYESETKPNETESLQRSPVSFEFTDIVKAEDGLNQKKLREIKKSRVELIKRKPRNMFMIFRGLVKHLILKKIPNGSFADVSKISSMAWSKRTPDLEKYVKYLSKQEETYQNRHCLNNPSLKKDEARTRSPLNNASIVGFNCRVFKHYQVTKSRSKSKPHHSVTTRKLFPGKFRIEDIYVNSV</sequence>
<dbReference type="GeneID" id="30176810"/>
<dbReference type="EMBL" id="KV454009">
    <property type="protein sequence ID" value="ODQ44152.1"/>
    <property type="molecule type" value="Genomic_DNA"/>
</dbReference>
<dbReference type="AlphaFoldDB" id="A0A1E3NDF5"/>
<dbReference type="SUPFAM" id="SSF47095">
    <property type="entry name" value="HMG-box"/>
    <property type="match status" value="1"/>
</dbReference>
<dbReference type="PROSITE" id="PS50118">
    <property type="entry name" value="HMG_BOX_2"/>
    <property type="match status" value="1"/>
</dbReference>
<dbReference type="Gene3D" id="1.10.30.10">
    <property type="entry name" value="High mobility group box domain"/>
    <property type="match status" value="1"/>
</dbReference>
<keyword evidence="1" id="KW-0539">Nucleus</keyword>
<dbReference type="InterPro" id="IPR036910">
    <property type="entry name" value="HMG_box_dom_sf"/>
</dbReference>
<dbReference type="OrthoDB" id="2392544at2759"/>
<dbReference type="GO" id="GO:0003677">
    <property type="term" value="F:DNA binding"/>
    <property type="evidence" value="ECO:0007669"/>
    <property type="project" value="UniProtKB-UniRule"/>
</dbReference>
<name>A0A1E3NDF5_9ASCO</name>
<reference evidence="3 4" key="1">
    <citation type="journal article" date="2016" name="Proc. Natl. Acad. Sci. U.S.A.">
        <title>Comparative genomics of biotechnologically important yeasts.</title>
        <authorList>
            <person name="Riley R."/>
            <person name="Haridas S."/>
            <person name="Wolfe K.H."/>
            <person name="Lopes M.R."/>
            <person name="Hittinger C.T."/>
            <person name="Goeker M."/>
            <person name="Salamov A.A."/>
            <person name="Wisecaver J.H."/>
            <person name="Long T.M."/>
            <person name="Calvey C.H."/>
            <person name="Aerts A.L."/>
            <person name="Barry K.W."/>
            <person name="Choi C."/>
            <person name="Clum A."/>
            <person name="Coughlan A.Y."/>
            <person name="Deshpande S."/>
            <person name="Douglass A.P."/>
            <person name="Hanson S.J."/>
            <person name="Klenk H.-P."/>
            <person name="LaButti K.M."/>
            <person name="Lapidus A."/>
            <person name="Lindquist E.A."/>
            <person name="Lipzen A.M."/>
            <person name="Meier-Kolthoff J.P."/>
            <person name="Ohm R.A."/>
            <person name="Otillar R.P."/>
            <person name="Pangilinan J.L."/>
            <person name="Peng Y."/>
            <person name="Rokas A."/>
            <person name="Rosa C.A."/>
            <person name="Scheuner C."/>
            <person name="Sibirny A.A."/>
            <person name="Slot J.C."/>
            <person name="Stielow J.B."/>
            <person name="Sun H."/>
            <person name="Kurtzman C.P."/>
            <person name="Blackwell M."/>
            <person name="Grigoriev I.V."/>
            <person name="Jeffries T.W."/>
        </authorList>
    </citation>
    <scope>NUCLEOTIDE SEQUENCE [LARGE SCALE GENOMIC DNA]</scope>
    <source>
        <strain evidence="3 4">NRRL Y-2026</strain>
    </source>
</reference>
<dbReference type="InterPro" id="IPR009071">
    <property type="entry name" value="HMG_box_dom"/>
</dbReference>
<evidence type="ECO:0000313" key="4">
    <source>
        <dbReference type="Proteomes" id="UP000094455"/>
    </source>
</evidence>
<organism evidence="3 4">
    <name type="scientific">Pichia membranifaciens NRRL Y-2026</name>
    <dbReference type="NCBI Taxonomy" id="763406"/>
    <lineage>
        <taxon>Eukaryota</taxon>
        <taxon>Fungi</taxon>
        <taxon>Dikarya</taxon>
        <taxon>Ascomycota</taxon>
        <taxon>Saccharomycotina</taxon>
        <taxon>Pichiomycetes</taxon>
        <taxon>Pichiales</taxon>
        <taxon>Pichiaceae</taxon>
        <taxon>Pichia</taxon>
    </lineage>
</organism>
<gene>
    <name evidence="3" type="ORF">PICMEDRAFT_13902</name>
</gene>